<dbReference type="PRINTS" id="PR00144">
    <property type="entry name" value="DALDHYDRTASE"/>
</dbReference>
<proteinExistence type="inferred from homology"/>
<evidence type="ECO:0000256" key="13">
    <source>
        <dbReference type="PIRSR" id="PIRSR001415-3"/>
    </source>
</evidence>
<comment type="pathway">
    <text evidence="1">Porphyrin-containing compound metabolism; protoporphyrin-IX biosynthesis; coproporphyrinogen-III from 5-aminolevulinate: step 1/4.</text>
</comment>
<dbReference type="InterPro" id="IPR030656">
    <property type="entry name" value="ALAD_AS"/>
</dbReference>
<dbReference type="Proteomes" id="UP000050277">
    <property type="component" value="Unassembled WGS sequence"/>
</dbReference>
<comment type="subunit">
    <text evidence="3 15">Homooctamer.</text>
</comment>
<keyword evidence="6" id="KW-0350">Heme biosynthesis</keyword>
<evidence type="ECO:0000256" key="16">
    <source>
        <dbReference type="RuleBase" id="RU004161"/>
    </source>
</evidence>
<evidence type="ECO:0000256" key="15">
    <source>
        <dbReference type="RuleBase" id="RU000515"/>
    </source>
</evidence>
<evidence type="ECO:0000256" key="6">
    <source>
        <dbReference type="ARBA" id="ARBA00023133"/>
    </source>
</evidence>
<comment type="function">
    <text evidence="9">Catalyzes an early step in the biosynthesis of tetrapyrroles. Binds two molecules of 5-aminolevulinate per subunit, each at a distinct site, and catalyzes their condensation to form porphobilinogen.</text>
</comment>
<reference evidence="17 18" key="1">
    <citation type="submission" date="2015-07" db="EMBL/GenBank/DDBJ databases">
        <title>Whole genome sequence of Herpetosiphon geysericola DSM 7119.</title>
        <authorList>
            <person name="Hemp J."/>
            <person name="Ward L.M."/>
            <person name="Pace L.A."/>
            <person name="Fischer W.W."/>
        </authorList>
    </citation>
    <scope>NUCLEOTIDE SEQUENCE [LARGE SCALE GENOMIC DNA]</scope>
    <source>
        <strain evidence="17 18">DSM 7119</strain>
    </source>
</reference>
<dbReference type="FunFam" id="3.20.20.70:FF:000019">
    <property type="entry name" value="Delta-aminolevulinic acid dehydratase"/>
    <property type="match status" value="1"/>
</dbReference>
<keyword evidence="18" id="KW-1185">Reference proteome</keyword>
<dbReference type="EMBL" id="LGKP01000022">
    <property type="protein sequence ID" value="KPL85831.1"/>
    <property type="molecule type" value="Genomic_DNA"/>
</dbReference>
<keyword evidence="14" id="KW-0460">Magnesium</keyword>
<dbReference type="InterPro" id="IPR001731">
    <property type="entry name" value="ALAD"/>
</dbReference>
<evidence type="ECO:0000256" key="2">
    <source>
        <dbReference type="ARBA" id="ARBA00008055"/>
    </source>
</evidence>
<dbReference type="NCBIfam" id="NF006762">
    <property type="entry name" value="PRK09283.1"/>
    <property type="match status" value="1"/>
</dbReference>
<dbReference type="AlphaFoldDB" id="A0A0P6Y1T4"/>
<evidence type="ECO:0000313" key="18">
    <source>
        <dbReference type="Proteomes" id="UP000050277"/>
    </source>
</evidence>
<dbReference type="PANTHER" id="PTHR11458:SF0">
    <property type="entry name" value="DELTA-AMINOLEVULINIC ACID DEHYDRATASE"/>
    <property type="match status" value="1"/>
</dbReference>
<protein>
    <recommendedName>
        <fullName evidence="5 15">Delta-aminolevulinic acid dehydratase</fullName>
        <ecNumber evidence="4 15">4.2.1.24</ecNumber>
    </recommendedName>
</protein>
<dbReference type="PROSITE" id="PS00169">
    <property type="entry name" value="D_ALA_DEHYDRATASE"/>
    <property type="match status" value="1"/>
</dbReference>
<feature type="binding site" evidence="12">
    <location>
        <position position="216"/>
    </location>
    <ligand>
        <name>5-aminolevulinate</name>
        <dbReference type="ChEBI" id="CHEBI:356416"/>
        <label>1</label>
    </ligand>
</feature>
<accession>A0A0P6Y1T4</accession>
<comment type="similarity">
    <text evidence="2 16">Belongs to the ALAD family.</text>
</comment>
<dbReference type="GO" id="GO:0005829">
    <property type="term" value="C:cytosol"/>
    <property type="evidence" value="ECO:0007669"/>
    <property type="project" value="TreeGrafter"/>
</dbReference>
<organism evidence="17 18">
    <name type="scientific">Herpetosiphon geysericola</name>
    <dbReference type="NCBI Taxonomy" id="70996"/>
    <lineage>
        <taxon>Bacteria</taxon>
        <taxon>Bacillati</taxon>
        <taxon>Chloroflexota</taxon>
        <taxon>Chloroflexia</taxon>
        <taxon>Herpetosiphonales</taxon>
        <taxon>Herpetosiphonaceae</taxon>
        <taxon>Herpetosiphon</taxon>
    </lineage>
</organism>
<dbReference type="InterPro" id="IPR013785">
    <property type="entry name" value="Aldolase_TIM"/>
</dbReference>
<feature type="binding site" evidence="14">
    <location>
        <position position="244"/>
    </location>
    <ligand>
        <name>Mg(2+)</name>
        <dbReference type="ChEBI" id="CHEBI:18420"/>
    </ligand>
</feature>
<dbReference type="PIRSF" id="PIRSF001415">
    <property type="entry name" value="Porphbilin_synth"/>
    <property type="match status" value="1"/>
</dbReference>
<sequence length="335" mass="36347">MSKFEAGPIPNRRLRRGRRNTTLRRMVRETQLTVDNLIAPLFIVEGQNIRKPISSMPGQFQLSLDQLGAEIDELVAAQIPSVLLFGIPLHKDAQGSAAWDANGPVPSAIRAIKQQAPHLVVIADVCMCEYTDHGHCGILTSGEPETITVDNDPTLELLARASVAYAEAGADVVAPSAMMDGQIAAIRHGLDQAGYHDTIILSYAAKFASAFYGPFREAAESTPQFGDRRSYQMDAANAREAIAEVALDVAEGADWLMVKPAGAYLDIIRAVYDEFNLPLAAYQVSGEYAMIKAAAANGWIDEQRVALESLLAIRRAGATMIITYYAKDAAKWLNS</sequence>
<comment type="catalytic activity">
    <reaction evidence="10 15">
        <text>2 5-aminolevulinate = porphobilinogen + 2 H2O + H(+)</text>
        <dbReference type="Rhea" id="RHEA:24064"/>
        <dbReference type="ChEBI" id="CHEBI:15377"/>
        <dbReference type="ChEBI" id="CHEBI:15378"/>
        <dbReference type="ChEBI" id="CHEBI:58126"/>
        <dbReference type="ChEBI" id="CHEBI:356416"/>
        <dbReference type="EC" id="4.2.1.24"/>
    </reaction>
</comment>
<feature type="active site" description="Schiff-base intermediate with substrate" evidence="11">
    <location>
        <position position="206"/>
    </location>
</feature>
<evidence type="ECO:0000256" key="5">
    <source>
        <dbReference type="ARBA" id="ARBA00020771"/>
    </source>
</evidence>
<evidence type="ECO:0000313" key="17">
    <source>
        <dbReference type="EMBL" id="KPL85831.1"/>
    </source>
</evidence>
<evidence type="ECO:0000256" key="10">
    <source>
        <dbReference type="ARBA" id="ARBA00047651"/>
    </source>
</evidence>
<evidence type="ECO:0000256" key="12">
    <source>
        <dbReference type="PIRSR" id="PIRSR001415-2"/>
    </source>
</evidence>
<dbReference type="OrthoDB" id="9805001at2"/>
<dbReference type="STRING" id="70996.SE18_12920"/>
<comment type="caution">
    <text evidence="17">The sequence shown here is derived from an EMBL/GenBank/DDBJ whole genome shotgun (WGS) entry which is preliminary data.</text>
</comment>
<dbReference type="SMART" id="SM01004">
    <property type="entry name" value="ALAD"/>
    <property type="match status" value="1"/>
</dbReference>
<keyword evidence="13" id="KW-0862">Zinc</keyword>
<evidence type="ECO:0000256" key="9">
    <source>
        <dbReference type="ARBA" id="ARBA00025628"/>
    </source>
</evidence>
<evidence type="ECO:0000256" key="14">
    <source>
        <dbReference type="PIRSR" id="PIRSR001415-5"/>
    </source>
</evidence>
<gene>
    <name evidence="17" type="ORF">SE18_12920</name>
</gene>
<feature type="binding site" evidence="12">
    <location>
        <position position="228"/>
    </location>
    <ligand>
        <name>5-aminolevulinate</name>
        <dbReference type="ChEBI" id="CHEBI:356416"/>
        <label>1</label>
    </ligand>
</feature>
<dbReference type="UniPathway" id="UPA00251">
    <property type="reaction ID" value="UER00318"/>
</dbReference>
<dbReference type="Gene3D" id="3.20.20.70">
    <property type="entry name" value="Aldolase class I"/>
    <property type="match status" value="1"/>
</dbReference>
<feature type="binding site" evidence="13">
    <location>
        <position position="136"/>
    </location>
    <ligand>
        <name>Zn(2+)</name>
        <dbReference type="ChEBI" id="CHEBI:29105"/>
        <note>catalytic</note>
    </ligand>
</feature>
<dbReference type="CDD" id="cd00384">
    <property type="entry name" value="ALAD_PBGS"/>
    <property type="match status" value="1"/>
</dbReference>
<dbReference type="Pfam" id="PF00490">
    <property type="entry name" value="ALAD"/>
    <property type="match status" value="1"/>
</dbReference>
<dbReference type="EC" id="4.2.1.24" evidence="4 15"/>
<dbReference type="RefSeq" id="WP_054534878.1">
    <property type="nucleotide sequence ID" value="NZ_LGKP01000022.1"/>
</dbReference>
<keyword evidence="13" id="KW-0479">Metal-binding</keyword>
<dbReference type="GO" id="GO:0004655">
    <property type="term" value="F:porphobilinogen synthase activity"/>
    <property type="evidence" value="ECO:0007669"/>
    <property type="project" value="UniProtKB-EC"/>
</dbReference>
<dbReference type="SUPFAM" id="SSF51569">
    <property type="entry name" value="Aldolase"/>
    <property type="match status" value="1"/>
</dbReference>
<dbReference type="GO" id="GO:0006782">
    <property type="term" value="P:protoporphyrinogen IX biosynthetic process"/>
    <property type="evidence" value="ECO:0007669"/>
    <property type="project" value="UniProtKB-UniPathway"/>
</dbReference>
<dbReference type="PANTHER" id="PTHR11458">
    <property type="entry name" value="DELTA-AMINOLEVULINIC ACID DEHYDRATASE"/>
    <property type="match status" value="1"/>
</dbReference>
<dbReference type="GO" id="GO:0008270">
    <property type="term" value="F:zinc ion binding"/>
    <property type="evidence" value="ECO:0007669"/>
    <property type="project" value="TreeGrafter"/>
</dbReference>
<evidence type="ECO:0000256" key="3">
    <source>
        <dbReference type="ARBA" id="ARBA00011823"/>
    </source>
</evidence>
<evidence type="ECO:0000256" key="1">
    <source>
        <dbReference type="ARBA" id="ARBA00004694"/>
    </source>
</evidence>
<dbReference type="PATRIC" id="fig|70996.4.peg.3202"/>
<feature type="binding site" evidence="13">
    <location>
        <position position="126"/>
    </location>
    <ligand>
        <name>Zn(2+)</name>
        <dbReference type="ChEBI" id="CHEBI:29105"/>
        <note>catalytic</note>
    </ligand>
</feature>
<evidence type="ECO:0000256" key="8">
    <source>
        <dbReference type="ARBA" id="ARBA00023244"/>
    </source>
</evidence>
<evidence type="ECO:0000256" key="7">
    <source>
        <dbReference type="ARBA" id="ARBA00023239"/>
    </source>
</evidence>
<evidence type="ECO:0000256" key="4">
    <source>
        <dbReference type="ARBA" id="ARBA00012053"/>
    </source>
</evidence>
<feature type="binding site" evidence="13">
    <location>
        <position position="128"/>
    </location>
    <ligand>
        <name>Zn(2+)</name>
        <dbReference type="ChEBI" id="CHEBI:29105"/>
        <note>catalytic</note>
    </ligand>
</feature>
<name>A0A0P6Y1T4_9CHLR</name>
<feature type="binding site" evidence="12">
    <location>
        <position position="324"/>
    </location>
    <ligand>
        <name>5-aminolevulinate</name>
        <dbReference type="ChEBI" id="CHEBI:356416"/>
        <label>2</label>
    </ligand>
</feature>
<keyword evidence="8 15" id="KW-0627">Porphyrin biosynthesis</keyword>
<feature type="active site" description="Schiff-base intermediate with substrate" evidence="11">
    <location>
        <position position="259"/>
    </location>
</feature>
<feature type="binding site" evidence="12">
    <location>
        <position position="285"/>
    </location>
    <ligand>
        <name>5-aminolevulinate</name>
        <dbReference type="ChEBI" id="CHEBI:356416"/>
        <label>2</label>
    </ligand>
</feature>
<evidence type="ECO:0000256" key="11">
    <source>
        <dbReference type="PIRSR" id="PIRSR001415-1"/>
    </source>
</evidence>
<keyword evidence="7 15" id="KW-0456">Lyase</keyword>